<keyword evidence="1" id="KW-0175">Coiled coil</keyword>
<feature type="coiled-coil region" evidence="1">
    <location>
        <begin position="415"/>
        <end position="468"/>
    </location>
</feature>
<evidence type="ECO:0000313" key="4">
    <source>
        <dbReference type="Proteomes" id="UP001295684"/>
    </source>
</evidence>
<feature type="compositionally biased region" description="Polar residues" evidence="2">
    <location>
        <begin position="502"/>
        <end position="511"/>
    </location>
</feature>
<gene>
    <name evidence="3" type="ORF">ECRASSUSDP1_LOCUS14791</name>
</gene>
<feature type="region of interest" description="Disordered" evidence="2">
    <location>
        <begin position="278"/>
        <end position="348"/>
    </location>
</feature>
<proteinExistence type="predicted"/>
<comment type="caution">
    <text evidence="3">The sequence shown here is derived from an EMBL/GenBank/DDBJ whole genome shotgun (WGS) entry which is preliminary data.</text>
</comment>
<organism evidence="3 4">
    <name type="scientific">Euplotes crassus</name>
    <dbReference type="NCBI Taxonomy" id="5936"/>
    <lineage>
        <taxon>Eukaryota</taxon>
        <taxon>Sar</taxon>
        <taxon>Alveolata</taxon>
        <taxon>Ciliophora</taxon>
        <taxon>Intramacronucleata</taxon>
        <taxon>Spirotrichea</taxon>
        <taxon>Hypotrichia</taxon>
        <taxon>Euplotida</taxon>
        <taxon>Euplotidae</taxon>
        <taxon>Moneuplotes</taxon>
    </lineage>
</organism>
<feature type="coiled-coil region" evidence="1">
    <location>
        <begin position="101"/>
        <end position="135"/>
    </location>
</feature>
<feature type="coiled-coil region" evidence="1">
    <location>
        <begin position="42"/>
        <end position="76"/>
    </location>
</feature>
<evidence type="ECO:0000256" key="2">
    <source>
        <dbReference type="SAM" id="MobiDB-lite"/>
    </source>
</evidence>
<protein>
    <submittedName>
        <fullName evidence="3">Uncharacterized protein</fullName>
    </submittedName>
</protein>
<sequence length="540" mass="61224">MQKLTASQVISRVCKKSYPIEALVQTDEDPLVKQFEILKDREMNLSRKKTDLEGKLKNKESEITKFRLQNAELEQKFGVISRENGELVAQLKKYKNMEGQIEKDKDTLTRYEYQLTQAKEKIQELQKVIGDLTRHQKCIEYDMSETIKRFDEMMKSAKIMEGEIRIKDVMVKKLKKNLSSLKSYITTSEMTGDGKEGPGRPGTISPSLESFGSQQILTTKEKRVQTLITGNVIKATSILQQQQVTSGQDFMTEPSMSITDNENAATKIEVGVKKKVFSHSPPVLKSNDTQTPRSKSKSKKRIQERSISEESNLEGRASSRFSVQVRNRENPLDKAIKAKSGSNTSKNEDAMKDLVKEKEKITNFFLECGYMVHSQVQTKKINNKYFKDVKTKSVGTQRPTEDEKINEILDGVDAKSVAQTQLNLLVETLEKLKRNGAIKAINLTKEDIETIKEEMKNLIIEKANQETDNSKYIPANRTMYSGGTSFKTAGALNIGMKDPTLHYSSQNDTSYQPPPTKRKSKINGGVAAVRFAKKMMKKRK</sequence>
<evidence type="ECO:0000256" key="1">
    <source>
        <dbReference type="SAM" id="Coils"/>
    </source>
</evidence>
<feature type="region of interest" description="Disordered" evidence="2">
    <location>
        <begin position="500"/>
        <end position="523"/>
    </location>
</feature>
<feature type="compositionally biased region" description="Basic and acidic residues" evidence="2">
    <location>
        <begin position="326"/>
        <end position="336"/>
    </location>
</feature>
<dbReference type="EMBL" id="CAMPGE010014794">
    <property type="protein sequence ID" value="CAI2373445.1"/>
    <property type="molecule type" value="Genomic_DNA"/>
</dbReference>
<dbReference type="Proteomes" id="UP001295684">
    <property type="component" value="Unassembled WGS sequence"/>
</dbReference>
<keyword evidence="4" id="KW-1185">Reference proteome</keyword>
<dbReference type="SUPFAM" id="SSF57997">
    <property type="entry name" value="Tropomyosin"/>
    <property type="match status" value="1"/>
</dbReference>
<reference evidence="3" key="1">
    <citation type="submission" date="2023-07" db="EMBL/GenBank/DDBJ databases">
        <authorList>
            <consortium name="AG Swart"/>
            <person name="Singh M."/>
            <person name="Singh A."/>
            <person name="Seah K."/>
            <person name="Emmerich C."/>
        </authorList>
    </citation>
    <scope>NUCLEOTIDE SEQUENCE</scope>
    <source>
        <strain evidence="3">DP1</strain>
    </source>
</reference>
<evidence type="ECO:0000313" key="3">
    <source>
        <dbReference type="EMBL" id="CAI2373445.1"/>
    </source>
</evidence>
<name>A0AAD2CWR9_EUPCR</name>
<feature type="region of interest" description="Disordered" evidence="2">
    <location>
        <begin position="188"/>
        <end position="209"/>
    </location>
</feature>
<accession>A0AAD2CWR9</accession>
<dbReference type="AlphaFoldDB" id="A0AAD2CWR9"/>